<dbReference type="Gene3D" id="6.10.340.10">
    <property type="match status" value="1"/>
</dbReference>
<sequence length="691" mass="73962">MSEAVAADDVARIRTRILLITLALVIAAATLLSLRTHRLFEAVLSPEITQKADTVAELATLDVERALGYGIPLDKVVGVPAYLDQILATHAEIADAAVLDREGRLVFAAGTDGPEDVQALAQRLKQPVSIFALGSIDREIVWDDAGQIVLSRGEGPDGNTGAVVAMVLDARFIDRQFEELAQDVFIVLLVALFLAFEMAVVLLTGRTVRPLNQLIDAVEAGGKGNLHRRIAYRANDGIGRVVRHFNALVQGLNERYRRLVERSEGRPALRARVAAIGARFGLTDGPIDSFGIRASITDVRLPLFVFVMAEELQKSFLPLYIASLEANVSWLSPQLLISLPISIYMATLALATPVAGSWSDRYGPRRIFIAGLLVAILGFIGAAAARSVLELIAARAAGAIGYGMCTIAAQGFIVQVTSRGERTQGISVFVTVLMSASICGTAIGGILADRAGYRVVFVCAAALALVAGLLALRLMGRTQSEEEARRFRISDLRIALRNPRFLALVLFAAIPNKIVLTGFLFYAVPLYLAGQHVSEAETARVMILYSLVIVMLGPWVSRFADQRGHGLSLVFVGTLLSGLAMFILWLRSDIYGVAAAVLAVAVAHAISISPQIALVPEICAAEIEKVGQTTVLGVMRMLERIGSVVGPMMVAAFAYRFGYTGALMLIGALIALTAPVLLIARPRAAKIEAPA</sequence>
<protein>
    <submittedName>
        <fullName evidence="9">Major facilitator superfamily MFS_1</fullName>
    </submittedName>
</protein>
<dbReference type="Pfam" id="PF07690">
    <property type="entry name" value="MFS_1"/>
    <property type="match status" value="1"/>
</dbReference>
<dbReference type="OrthoDB" id="2414439at2"/>
<dbReference type="InterPro" id="IPR036259">
    <property type="entry name" value="MFS_trans_sf"/>
</dbReference>
<feature type="transmembrane region" description="Helical" evidence="6">
    <location>
        <begin position="17"/>
        <end position="34"/>
    </location>
</feature>
<organism evidence="9 10">
    <name type="scientific">Ancylobacter novellus (strain ATCC 8093 / DSM 506 / JCM 20403 / CCM 1077 / IAM 12100 / NBRC 12443 / NCIMB 10456)</name>
    <name type="common">Starkeya novella</name>
    <dbReference type="NCBI Taxonomy" id="639283"/>
    <lineage>
        <taxon>Bacteria</taxon>
        <taxon>Pseudomonadati</taxon>
        <taxon>Pseudomonadota</taxon>
        <taxon>Alphaproteobacteria</taxon>
        <taxon>Hyphomicrobiales</taxon>
        <taxon>Xanthobacteraceae</taxon>
        <taxon>Ancylobacter</taxon>
    </lineage>
</organism>
<dbReference type="KEGG" id="sno:Snov_2187"/>
<reference evidence="9 10" key="1">
    <citation type="journal article" date="2012" name="Stand. Genomic Sci.">
        <title>Complete genome sequence of the facultatively chemolithoautotrophic and methylotrophic alpha Proteobacterium Starkeya novella type strain (ATCC 8093(T)).</title>
        <authorList>
            <person name="Kappler U."/>
            <person name="Davenport K."/>
            <person name="Beatson S."/>
            <person name="Lucas S."/>
            <person name="Lapidus A."/>
            <person name="Copeland A."/>
            <person name="Berry K.W."/>
            <person name="Glavina Del Rio T."/>
            <person name="Hammon N."/>
            <person name="Dalin E."/>
            <person name="Tice H."/>
            <person name="Pitluck S."/>
            <person name="Richardson P."/>
            <person name="Bruce D."/>
            <person name="Goodwin L.A."/>
            <person name="Han C."/>
            <person name="Tapia R."/>
            <person name="Detter J.C."/>
            <person name="Chang Y.J."/>
            <person name="Jeffries C.D."/>
            <person name="Land M."/>
            <person name="Hauser L."/>
            <person name="Kyrpides N.C."/>
            <person name="Goker M."/>
            <person name="Ivanova N."/>
            <person name="Klenk H.P."/>
            <person name="Woyke T."/>
        </authorList>
    </citation>
    <scope>NUCLEOTIDE SEQUENCE [LARGE SCALE GENOMIC DNA]</scope>
    <source>
        <strain evidence="10">ATCC 8093 / DSM 506 / JCM 20403 / CCM 1077 / IAM 12100 / NBRC 12443 / NCIMB 10456</strain>
    </source>
</reference>
<keyword evidence="3 6" id="KW-0812">Transmembrane</keyword>
<dbReference type="GO" id="GO:0007165">
    <property type="term" value="P:signal transduction"/>
    <property type="evidence" value="ECO:0007669"/>
    <property type="project" value="InterPro"/>
</dbReference>
<dbReference type="eggNOG" id="COG3850">
    <property type="taxonomic scope" value="Bacteria"/>
</dbReference>
<dbReference type="InterPro" id="IPR020846">
    <property type="entry name" value="MFS_dom"/>
</dbReference>
<comment type="subcellular location">
    <subcellularLocation>
        <location evidence="1">Membrane</location>
        <topology evidence="1">Multi-pass membrane protein</topology>
    </subcellularLocation>
</comment>
<name>D7A1C5_ANCN5</name>
<evidence type="ECO:0000256" key="3">
    <source>
        <dbReference type="ARBA" id="ARBA00022692"/>
    </source>
</evidence>
<dbReference type="GO" id="GO:0022857">
    <property type="term" value="F:transmembrane transporter activity"/>
    <property type="evidence" value="ECO:0007669"/>
    <property type="project" value="InterPro"/>
</dbReference>
<feature type="transmembrane region" description="Helical" evidence="6">
    <location>
        <begin position="391"/>
        <end position="414"/>
    </location>
</feature>
<dbReference type="RefSeq" id="WP_013166987.1">
    <property type="nucleotide sequence ID" value="NC_014217.1"/>
</dbReference>
<evidence type="ECO:0000256" key="4">
    <source>
        <dbReference type="ARBA" id="ARBA00022989"/>
    </source>
</evidence>
<evidence type="ECO:0000313" key="10">
    <source>
        <dbReference type="Proteomes" id="UP000006633"/>
    </source>
</evidence>
<dbReference type="InterPro" id="IPR011701">
    <property type="entry name" value="MFS"/>
</dbReference>
<feature type="transmembrane region" description="Helical" evidence="6">
    <location>
        <begin position="453"/>
        <end position="476"/>
    </location>
</feature>
<dbReference type="AlphaFoldDB" id="D7A1C5"/>
<evidence type="ECO:0000259" key="8">
    <source>
        <dbReference type="PROSITE" id="PS50885"/>
    </source>
</evidence>
<feature type="domain" description="Major facilitator superfamily (MFS) profile" evidence="7">
    <location>
        <begin position="295"/>
        <end position="685"/>
    </location>
</feature>
<dbReference type="Proteomes" id="UP000006633">
    <property type="component" value="Chromosome"/>
</dbReference>
<dbReference type="eggNOG" id="COG2814">
    <property type="taxonomic scope" value="Bacteria"/>
</dbReference>
<keyword evidence="10" id="KW-1185">Reference proteome</keyword>
<feature type="transmembrane region" description="Helical" evidence="6">
    <location>
        <begin position="661"/>
        <end position="680"/>
    </location>
</feature>
<proteinExistence type="predicted"/>
<accession>D7A1C5</accession>
<dbReference type="InterPro" id="IPR050930">
    <property type="entry name" value="MFS_Vesicular_Transporter"/>
</dbReference>
<keyword evidence="2" id="KW-0813">Transport</keyword>
<dbReference type="HOGENOM" id="CLU_017087_1_0_5"/>
<dbReference type="PANTHER" id="PTHR23506">
    <property type="entry name" value="GH10249P"/>
    <property type="match status" value="1"/>
</dbReference>
<feature type="transmembrane region" description="Helical" evidence="6">
    <location>
        <begin position="567"/>
        <end position="586"/>
    </location>
</feature>
<dbReference type="STRING" id="639283.Snov_2187"/>
<dbReference type="CDD" id="cd06225">
    <property type="entry name" value="HAMP"/>
    <property type="match status" value="1"/>
</dbReference>
<feature type="transmembrane region" description="Helical" evidence="6">
    <location>
        <begin position="426"/>
        <end position="447"/>
    </location>
</feature>
<dbReference type="InterPro" id="IPR003660">
    <property type="entry name" value="HAMP_dom"/>
</dbReference>
<dbReference type="PROSITE" id="PS50885">
    <property type="entry name" value="HAMP"/>
    <property type="match status" value="1"/>
</dbReference>
<keyword evidence="4 6" id="KW-1133">Transmembrane helix</keyword>
<dbReference type="SUPFAM" id="SSF103473">
    <property type="entry name" value="MFS general substrate transporter"/>
    <property type="match status" value="1"/>
</dbReference>
<evidence type="ECO:0000259" key="7">
    <source>
        <dbReference type="PROSITE" id="PS50850"/>
    </source>
</evidence>
<dbReference type="Pfam" id="PF00672">
    <property type="entry name" value="HAMP"/>
    <property type="match status" value="1"/>
</dbReference>
<evidence type="ECO:0000256" key="2">
    <source>
        <dbReference type="ARBA" id="ARBA00022448"/>
    </source>
</evidence>
<dbReference type="PROSITE" id="PS50850">
    <property type="entry name" value="MFS"/>
    <property type="match status" value="1"/>
</dbReference>
<dbReference type="SMART" id="SM00304">
    <property type="entry name" value="HAMP"/>
    <property type="match status" value="1"/>
</dbReference>
<feature type="transmembrane region" description="Helical" evidence="6">
    <location>
        <begin position="335"/>
        <end position="355"/>
    </location>
</feature>
<evidence type="ECO:0000256" key="6">
    <source>
        <dbReference type="SAM" id="Phobius"/>
    </source>
</evidence>
<dbReference type="Gene3D" id="1.20.1250.20">
    <property type="entry name" value="MFS general substrate transporter like domains"/>
    <property type="match status" value="1"/>
</dbReference>
<gene>
    <name evidence="9" type="ordered locus">Snov_2187</name>
</gene>
<feature type="transmembrane region" description="Helical" evidence="6">
    <location>
        <begin position="501"/>
        <end position="522"/>
    </location>
</feature>
<evidence type="ECO:0000256" key="1">
    <source>
        <dbReference type="ARBA" id="ARBA00004141"/>
    </source>
</evidence>
<dbReference type="EMBL" id="CP002026">
    <property type="protein sequence ID" value="ADH89483.1"/>
    <property type="molecule type" value="Genomic_DNA"/>
</dbReference>
<dbReference type="SUPFAM" id="SSF158472">
    <property type="entry name" value="HAMP domain-like"/>
    <property type="match status" value="1"/>
</dbReference>
<feature type="domain" description="HAMP" evidence="8">
    <location>
        <begin position="205"/>
        <end position="257"/>
    </location>
</feature>
<feature type="transmembrane region" description="Helical" evidence="6">
    <location>
        <begin position="542"/>
        <end position="560"/>
    </location>
</feature>
<evidence type="ECO:0000256" key="5">
    <source>
        <dbReference type="ARBA" id="ARBA00023136"/>
    </source>
</evidence>
<feature type="transmembrane region" description="Helical" evidence="6">
    <location>
        <begin position="184"/>
        <end position="204"/>
    </location>
</feature>
<dbReference type="PANTHER" id="PTHR23506:SF23">
    <property type="entry name" value="GH10249P"/>
    <property type="match status" value="1"/>
</dbReference>
<dbReference type="GO" id="GO:0016020">
    <property type="term" value="C:membrane"/>
    <property type="evidence" value="ECO:0007669"/>
    <property type="project" value="UniProtKB-SubCell"/>
</dbReference>
<evidence type="ECO:0000313" key="9">
    <source>
        <dbReference type="EMBL" id="ADH89483.1"/>
    </source>
</evidence>
<keyword evidence="5 6" id="KW-0472">Membrane</keyword>
<feature type="transmembrane region" description="Helical" evidence="6">
    <location>
        <begin position="367"/>
        <end position="385"/>
    </location>
</feature>